<evidence type="ECO:0000256" key="4">
    <source>
        <dbReference type="PIRSR" id="PIRSR001220-2"/>
    </source>
</evidence>
<dbReference type="FunFam" id="3.40.50.1170:FF:000001">
    <property type="entry name" value="L-asparaginase 2"/>
    <property type="match status" value="1"/>
</dbReference>
<organism evidence="7 8">
    <name type="scientific">Ramlibacter algicola</name>
    <dbReference type="NCBI Taxonomy" id="2795217"/>
    <lineage>
        <taxon>Bacteria</taxon>
        <taxon>Pseudomonadati</taxon>
        <taxon>Pseudomonadota</taxon>
        <taxon>Betaproteobacteria</taxon>
        <taxon>Burkholderiales</taxon>
        <taxon>Comamonadaceae</taxon>
        <taxon>Ramlibacter</taxon>
    </lineage>
</organism>
<feature type="binding site" evidence="4">
    <location>
        <position position="62"/>
    </location>
    <ligand>
        <name>substrate</name>
    </ligand>
</feature>
<evidence type="ECO:0000313" key="8">
    <source>
        <dbReference type="Proteomes" id="UP000617041"/>
    </source>
</evidence>
<evidence type="ECO:0000313" key="7">
    <source>
        <dbReference type="EMBL" id="MBK0392121.1"/>
    </source>
</evidence>
<feature type="domain" description="Asparaginase/glutaminase C-terminal" evidence="6">
    <location>
        <begin position="215"/>
        <end position="331"/>
    </location>
</feature>
<feature type="domain" description="L-asparaginase N-terminal" evidence="5">
    <location>
        <begin position="10"/>
        <end position="195"/>
    </location>
</feature>
<accession>A0A934Q0A5</accession>
<dbReference type="GO" id="GO:0004067">
    <property type="term" value="F:asparaginase activity"/>
    <property type="evidence" value="ECO:0007669"/>
    <property type="project" value="UniProtKB-UniRule"/>
</dbReference>
<dbReference type="SMART" id="SM00870">
    <property type="entry name" value="Asparaginase"/>
    <property type="match status" value="1"/>
</dbReference>
<keyword evidence="8" id="KW-1185">Reference proteome</keyword>
<dbReference type="InterPro" id="IPR037152">
    <property type="entry name" value="L-asparaginase_N_sf"/>
</dbReference>
<dbReference type="PRINTS" id="PR00139">
    <property type="entry name" value="ASNGLNASE"/>
</dbReference>
<feature type="binding site" evidence="4">
    <location>
        <begin position="94"/>
        <end position="95"/>
    </location>
    <ligand>
        <name>substrate</name>
    </ligand>
</feature>
<dbReference type="Pfam" id="PF17763">
    <property type="entry name" value="Asparaginase_C"/>
    <property type="match status" value="1"/>
</dbReference>
<evidence type="ECO:0000259" key="6">
    <source>
        <dbReference type="Pfam" id="PF17763"/>
    </source>
</evidence>
<dbReference type="InterPro" id="IPR006034">
    <property type="entry name" value="Asparaginase/glutaminase-like"/>
</dbReference>
<dbReference type="PIRSF" id="PIRSF500176">
    <property type="entry name" value="L_ASNase"/>
    <property type="match status" value="1"/>
</dbReference>
<dbReference type="InterPro" id="IPR004550">
    <property type="entry name" value="AsnASE_II"/>
</dbReference>
<dbReference type="PIRSF" id="PIRSF001220">
    <property type="entry name" value="L-ASNase_gatD"/>
    <property type="match status" value="1"/>
</dbReference>
<dbReference type="SUPFAM" id="SSF53774">
    <property type="entry name" value="Glutaminase/Asparaginase"/>
    <property type="match status" value="1"/>
</dbReference>
<evidence type="ECO:0000259" key="5">
    <source>
        <dbReference type="Pfam" id="PF00710"/>
    </source>
</evidence>
<dbReference type="Gene3D" id="3.40.50.1170">
    <property type="entry name" value="L-asparaginase, N-terminal domain"/>
    <property type="match status" value="1"/>
</dbReference>
<dbReference type="InterPro" id="IPR027473">
    <property type="entry name" value="L-asparaginase_C"/>
</dbReference>
<dbReference type="CDD" id="cd08964">
    <property type="entry name" value="L-asparaginase_II"/>
    <property type="match status" value="1"/>
</dbReference>
<reference evidence="7" key="1">
    <citation type="submission" date="2020-12" db="EMBL/GenBank/DDBJ databases">
        <title>Ramlibacter sp. nov., isolated from a freshwater alga, Cryptomonas.</title>
        <authorList>
            <person name="Kim H.M."/>
            <person name="Jeon C.O."/>
        </authorList>
    </citation>
    <scope>NUCLEOTIDE SEQUENCE</scope>
    <source>
        <strain evidence="7">CrO1</strain>
    </source>
</reference>
<feature type="active site" description="O-isoaspartyl threonine intermediate" evidence="3">
    <location>
        <position position="19"/>
    </location>
</feature>
<evidence type="ECO:0000256" key="1">
    <source>
        <dbReference type="ARBA" id="ARBA00010518"/>
    </source>
</evidence>
<name>A0A934Q0A5_9BURK</name>
<dbReference type="SFLD" id="SFLDS00057">
    <property type="entry name" value="Glutaminase/Asparaginase"/>
    <property type="match status" value="1"/>
</dbReference>
<proteinExistence type="inferred from homology"/>
<dbReference type="RefSeq" id="WP_200787071.1">
    <property type="nucleotide sequence ID" value="NZ_JAEDAO010000001.1"/>
</dbReference>
<gene>
    <name evidence="7" type="ORF">I8E28_05925</name>
</gene>
<dbReference type="PANTHER" id="PTHR11707">
    <property type="entry name" value="L-ASPARAGINASE"/>
    <property type="match status" value="1"/>
</dbReference>
<evidence type="ECO:0000256" key="3">
    <source>
        <dbReference type="PIRSR" id="PIRSR001220-1"/>
    </source>
</evidence>
<dbReference type="PANTHER" id="PTHR11707:SF28">
    <property type="entry name" value="60 KDA LYSOPHOSPHOLIPASE"/>
    <property type="match status" value="1"/>
</dbReference>
<protein>
    <submittedName>
        <fullName evidence="7">Asparaginase</fullName>
    </submittedName>
</protein>
<comment type="caution">
    <text evidence="7">The sequence shown here is derived from an EMBL/GenBank/DDBJ whole genome shotgun (WGS) entry which is preliminary data.</text>
</comment>
<dbReference type="GO" id="GO:0006528">
    <property type="term" value="P:asparagine metabolic process"/>
    <property type="evidence" value="ECO:0007669"/>
    <property type="project" value="InterPro"/>
</dbReference>
<dbReference type="InterPro" id="IPR040919">
    <property type="entry name" value="Asparaginase_C"/>
</dbReference>
<dbReference type="Gene3D" id="3.40.50.40">
    <property type="match status" value="1"/>
</dbReference>
<dbReference type="EMBL" id="JAEDAO010000001">
    <property type="protein sequence ID" value="MBK0392121.1"/>
    <property type="molecule type" value="Genomic_DNA"/>
</dbReference>
<dbReference type="PROSITE" id="PS51732">
    <property type="entry name" value="ASN_GLN_ASE_3"/>
    <property type="match status" value="1"/>
</dbReference>
<dbReference type="AlphaFoldDB" id="A0A934Q0A5"/>
<dbReference type="Proteomes" id="UP000617041">
    <property type="component" value="Unassembled WGS sequence"/>
</dbReference>
<evidence type="ECO:0000256" key="2">
    <source>
        <dbReference type="ARBA" id="ARBA00022801"/>
    </source>
</evidence>
<comment type="similarity">
    <text evidence="1">Belongs to the asparaginase 1 family.</text>
</comment>
<keyword evidence="2" id="KW-0378">Hydrolase</keyword>
<dbReference type="InterPro" id="IPR036152">
    <property type="entry name" value="Asp/glu_Ase-like_sf"/>
</dbReference>
<sequence>MNSRTITKPRVTLLALGGTIATAPGDQGGVTPKLTGEMLVAGVPALRDIADIEASTFRQLPSPHLRYEDIEALAVAIVQARDEGATGVVITQGTDTIEETAFALDLLLPPGEMPVVVTGAMRNPTLAGADGPANLLAAVQVCTSDAARGLGCVVVSNDEIHAARFVRKTHTSSTATFSSPTAGPIGWVIEDTVRIALLPTKTPPLQLPGPVRDARVALVAVAMGDDDTVVNAMRSTSIDGMVVMALGGGHVPATTAAALEDMARGIPVVFASRTGAGEILSRTYGFPGSEIDLQRRGLVRAGWLDALKAKVLLTLLLRHGVTDRQRIADVFALWGGEPRR</sequence>
<dbReference type="Pfam" id="PF00710">
    <property type="entry name" value="Asparaginase"/>
    <property type="match status" value="1"/>
</dbReference>
<dbReference type="InterPro" id="IPR027474">
    <property type="entry name" value="L-asparaginase_N"/>
</dbReference>